<evidence type="ECO:0000313" key="8">
    <source>
        <dbReference type="Ensembl" id="ENSEBUP00000017622.1"/>
    </source>
</evidence>
<accession>A0A8C4WXJ2</accession>
<dbReference type="Proteomes" id="UP000694388">
    <property type="component" value="Unplaced"/>
</dbReference>
<reference evidence="8" key="1">
    <citation type="submission" date="2025-08" db="UniProtKB">
        <authorList>
            <consortium name="Ensembl"/>
        </authorList>
    </citation>
    <scope>IDENTIFICATION</scope>
</reference>
<dbReference type="Ensembl" id="ENSEBUT00000018198.1">
    <property type="protein sequence ID" value="ENSEBUP00000017622.1"/>
    <property type="gene ID" value="ENSEBUG00000011018.1"/>
</dbReference>
<feature type="domain" description="G-protein coupled receptors family 3 profile" evidence="7">
    <location>
        <begin position="63"/>
        <end position="186"/>
    </location>
</feature>
<dbReference type="PRINTS" id="PR00248">
    <property type="entry name" value="GPCRMGR"/>
</dbReference>
<evidence type="ECO:0000256" key="4">
    <source>
        <dbReference type="ARBA" id="ARBA00023136"/>
    </source>
</evidence>
<dbReference type="PROSITE" id="PS50259">
    <property type="entry name" value="G_PROTEIN_RECEP_F3_4"/>
    <property type="match status" value="1"/>
</dbReference>
<dbReference type="InterPro" id="IPR000337">
    <property type="entry name" value="GPCR_3"/>
</dbReference>
<keyword evidence="4 6" id="KW-0472">Membrane</keyword>
<dbReference type="GO" id="GO:0004930">
    <property type="term" value="F:G protein-coupled receptor activity"/>
    <property type="evidence" value="ECO:0007669"/>
    <property type="project" value="InterPro"/>
</dbReference>
<dbReference type="InterPro" id="IPR017978">
    <property type="entry name" value="GPCR_3_C"/>
</dbReference>
<dbReference type="GeneTree" id="ENSGT00940000172044"/>
<dbReference type="Pfam" id="PF00003">
    <property type="entry name" value="7tm_3"/>
    <property type="match status" value="1"/>
</dbReference>
<evidence type="ECO:0000256" key="2">
    <source>
        <dbReference type="ARBA" id="ARBA00022692"/>
    </source>
</evidence>
<dbReference type="PANTHER" id="PTHR24061:SF422">
    <property type="entry name" value="G-PROTEIN COUPLED RECEPTORS FAMILY 3 PROFILE DOMAIN-CONTAINING PROTEIN"/>
    <property type="match status" value="1"/>
</dbReference>
<reference evidence="8" key="2">
    <citation type="submission" date="2025-09" db="UniProtKB">
        <authorList>
            <consortium name="Ensembl"/>
        </authorList>
    </citation>
    <scope>IDENTIFICATION</scope>
</reference>
<proteinExistence type="predicted"/>
<evidence type="ECO:0000256" key="6">
    <source>
        <dbReference type="SAM" id="Phobius"/>
    </source>
</evidence>
<organism evidence="8 9">
    <name type="scientific">Eptatretus burgeri</name>
    <name type="common">Inshore hagfish</name>
    <dbReference type="NCBI Taxonomy" id="7764"/>
    <lineage>
        <taxon>Eukaryota</taxon>
        <taxon>Metazoa</taxon>
        <taxon>Chordata</taxon>
        <taxon>Craniata</taxon>
        <taxon>Vertebrata</taxon>
        <taxon>Cyclostomata</taxon>
        <taxon>Myxini</taxon>
        <taxon>Myxiniformes</taxon>
        <taxon>Myxinidae</taxon>
        <taxon>Eptatretinae</taxon>
        <taxon>Eptatretus</taxon>
    </lineage>
</organism>
<dbReference type="PANTHER" id="PTHR24061">
    <property type="entry name" value="CALCIUM-SENSING RECEPTOR-RELATED"/>
    <property type="match status" value="1"/>
</dbReference>
<evidence type="ECO:0000256" key="1">
    <source>
        <dbReference type="ARBA" id="ARBA00004141"/>
    </source>
</evidence>
<dbReference type="AlphaFoldDB" id="A0A8C4WXJ2"/>
<feature type="transmembrane region" description="Helical" evidence="6">
    <location>
        <begin position="7"/>
        <end position="25"/>
    </location>
</feature>
<evidence type="ECO:0000256" key="3">
    <source>
        <dbReference type="ARBA" id="ARBA00022989"/>
    </source>
</evidence>
<sequence length="186" mass="20707">MWTWSCVGAWICFTSSMLMFCIIYFHARPISCLLDIYSPPMCYIISAAADGVSYGLKIIGEQFIVILCLIPQIIFCLLWAFVGKPQLRLNTEIRPNVVTLECGGASMAWPVGSLSYLVFLAITCYALAFKALKLDFVQKEPKFITFSMTVCILVCLAFVPAYNSTQGTFNVITKIFTVIVTSFGLL</sequence>
<dbReference type="GO" id="GO:0005886">
    <property type="term" value="C:plasma membrane"/>
    <property type="evidence" value="ECO:0007669"/>
    <property type="project" value="TreeGrafter"/>
</dbReference>
<evidence type="ECO:0000256" key="5">
    <source>
        <dbReference type="ARBA" id="ARBA00023180"/>
    </source>
</evidence>
<name>A0A8C4WXJ2_EPTBU</name>
<keyword evidence="3 6" id="KW-1133">Transmembrane helix</keyword>
<feature type="transmembrane region" description="Helical" evidence="6">
    <location>
        <begin position="144"/>
        <end position="162"/>
    </location>
</feature>
<protein>
    <recommendedName>
        <fullName evidence="7">G-protein coupled receptors family 3 profile domain-containing protein</fullName>
    </recommendedName>
</protein>
<comment type="subcellular location">
    <subcellularLocation>
        <location evidence="1">Membrane</location>
        <topology evidence="1">Multi-pass membrane protein</topology>
    </subcellularLocation>
</comment>
<keyword evidence="2 6" id="KW-0812">Transmembrane</keyword>
<dbReference type="OMA" id="HARPISC"/>
<feature type="transmembrane region" description="Helical" evidence="6">
    <location>
        <begin position="37"/>
        <end position="56"/>
    </location>
</feature>
<feature type="transmembrane region" description="Helical" evidence="6">
    <location>
        <begin position="63"/>
        <end position="82"/>
    </location>
</feature>
<keyword evidence="9" id="KW-1185">Reference proteome</keyword>
<feature type="transmembrane region" description="Helical" evidence="6">
    <location>
        <begin position="114"/>
        <end position="132"/>
    </location>
</feature>
<evidence type="ECO:0000259" key="7">
    <source>
        <dbReference type="PROSITE" id="PS50259"/>
    </source>
</evidence>
<dbReference type="InterPro" id="IPR000068">
    <property type="entry name" value="GPCR_3_Ca_sens_rcpt-rel"/>
</dbReference>
<evidence type="ECO:0000313" key="9">
    <source>
        <dbReference type="Proteomes" id="UP000694388"/>
    </source>
</evidence>
<keyword evidence="5" id="KW-0325">Glycoprotein</keyword>